<dbReference type="AlphaFoldDB" id="A0A0V1HBX9"/>
<organism evidence="2 3">
    <name type="scientific">Trichinella zimbabwensis</name>
    <dbReference type="NCBI Taxonomy" id="268475"/>
    <lineage>
        <taxon>Eukaryota</taxon>
        <taxon>Metazoa</taxon>
        <taxon>Ecdysozoa</taxon>
        <taxon>Nematoda</taxon>
        <taxon>Enoplea</taxon>
        <taxon>Dorylaimia</taxon>
        <taxon>Trichinellida</taxon>
        <taxon>Trichinellidae</taxon>
        <taxon>Trichinella</taxon>
    </lineage>
</organism>
<evidence type="ECO:0000313" key="3">
    <source>
        <dbReference type="Proteomes" id="UP000055024"/>
    </source>
</evidence>
<feature type="region of interest" description="Disordered" evidence="1">
    <location>
        <begin position="61"/>
        <end position="94"/>
    </location>
</feature>
<protein>
    <submittedName>
        <fullName evidence="2">Uncharacterized protein</fullName>
    </submittedName>
</protein>
<evidence type="ECO:0000256" key="1">
    <source>
        <dbReference type="SAM" id="MobiDB-lite"/>
    </source>
</evidence>
<dbReference type="OrthoDB" id="10634423at2759"/>
<reference evidence="2 3" key="1">
    <citation type="submission" date="2015-01" db="EMBL/GenBank/DDBJ databases">
        <title>Evolution of Trichinella species and genotypes.</title>
        <authorList>
            <person name="Korhonen P.K."/>
            <person name="Edoardo P."/>
            <person name="Giuseppe L.R."/>
            <person name="Gasser R.B."/>
        </authorList>
    </citation>
    <scope>NUCLEOTIDE SEQUENCE [LARGE SCALE GENOMIC DNA]</scope>
    <source>
        <strain evidence="2">ISS1029</strain>
    </source>
</reference>
<name>A0A0V1HBX9_9BILA</name>
<evidence type="ECO:0000313" key="2">
    <source>
        <dbReference type="EMBL" id="KRZ08033.1"/>
    </source>
</evidence>
<dbReference type="Proteomes" id="UP000055024">
    <property type="component" value="Unassembled WGS sequence"/>
</dbReference>
<accession>A0A0V1HBX9</accession>
<dbReference type="EMBL" id="JYDP01000093">
    <property type="protein sequence ID" value="KRZ08033.1"/>
    <property type="molecule type" value="Genomic_DNA"/>
</dbReference>
<proteinExistence type="predicted"/>
<keyword evidence="3" id="KW-1185">Reference proteome</keyword>
<gene>
    <name evidence="2" type="ORF">T11_2114</name>
</gene>
<sequence>MRRILRVRANWIAGPNAVIEISGFGFQMNQTTPIKSQSPDIILKTVRCWCVHVGQGQLRIRTKKDEESDPGGSRVPIKPVKAAGGNRRRWTRTT</sequence>
<comment type="caution">
    <text evidence="2">The sequence shown here is derived from an EMBL/GenBank/DDBJ whole genome shotgun (WGS) entry which is preliminary data.</text>
</comment>